<protein>
    <recommendedName>
        <fullName evidence="3">SKP1-like protein</fullName>
    </recommendedName>
</protein>
<organism evidence="6 7">
    <name type="scientific">Apatococcus lobatus</name>
    <dbReference type="NCBI Taxonomy" id="904363"/>
    <lineage>
        <taxon>Eukaryota</taxon>
        <taxon>Viridiplantae</taxon>
        <taxon>Chlorophyta</taxon>
        <taxon>core chlorophytes</taxon>
        <taxon>Trebouxiophyceae</taxon>
        <taxon>Chlorellales</taxon>
        <taxon>Chlorellaceae</taxon>
        <taxon>Apatococcus</taxon>
    </lineage>
</organism>
<dbReference type="GO" id="GO:0009867">
    <property type="term" value="P:jasmonic acid mediated signaling pathway"/>
    <property type="evidence" value="ECO:0007669"/>
    <property type="project" value="UniProtKB-ARBA"/>
</dbReference>
<dbReference type="Gene3D" id="3.30.710.10">
    <property type="entry name" value="Potassium Channel Kv1.1, Chain A"/>
    <property type="match status" value="1"/>
</dbReference>
<dbReference type="FunFam" id="3.30.710.10:FF:000026">
    <property type="entry name" value="E3 ubiquitin ligase complex SCF subunit"/>
    <property type="match status" value="1"/>
</dbReference>
<accession>A0AAW1QHW3</accession>
<name>A0AAW1QHW3_9CHLO</name>
<dbReference type="SMART" id="SM00512">
    <property type="entry name" value="Skp1"/>
    <property type="match status" value="1"/>
</dbReference>
<comment type="similarity">
    <text evidence="1 3">Belongs to the SKP1 family.</text>
</comment>
<dbReference type="PANTHER" id="PTHR11165">
    <property type="entry name" value="SKP1"/>
    <property type="match status" value="1"/>
</dbReference>
<sequence length="157" mass="18090">MSTNHVKLTSSDGQHFEVEEQYASESQMIKNMVEDTGTEATIPLPNVSGFILGKVIEYCKFHVEAAKKTDDKPNKTEEDIATWDKEFVNVEQPVLFELILAANYLNIKDLLDLTCKTVADMIRGKTPEEIRKTFNIQNDFTPEEEEEVRRENQWAFE</sequence>
<evidence type="ECO:0000256" key="1">
    <source>
        <dbReference type="ARBA" id="ARBA00009993"/>
    </source>
</evidence>
<dbReference type="CDD" id="cd18322">
    <property type="entry name" value="BTB_POZ_SKP1"/>
    <property type="match status" value="1"/>
</dbReference>
<dbReference type="Pfam" id="PF03931">
    <property type="entry name" value="Skp1_POZ"/>
    <property type="match status" value="1"/>
</dbReference>
<evidence type="ECO:0000313" key="7">
    <source>
        <dbReference type="Proteomes" id="UP001438707"/>
    </source>
</evidence>
<evidence type="ECO:0000259" key="4">
    <source>
        <dbReference type="Pfam" id="PF01466"/>
    </source>
</evidence>
<dbReference type="SUPFAM" id="SSF81382">
    <property type="entry name" value="Skp1 dimerisation domain-like"/>
    <property type="match status" value="1"/>
</dbReference>
<comment type="function">
    <text evidence="3">Involved in ubiquitination and subsequent proteasomal degradation of target proteins. Together with CUL1, RBX1 and a F-box protein, it forms a SCF E3 ubiquitin ligase complex. The functional specificity of this complex depends on the type of F-box protein. In the SCF complex, it serves as an adapter that links the F-box protein to CUL1.</text>
</comment>
<dbReference type="Pfam" id="PF01466">
    <property type="entry name" value="Skp1"/>
    <property type="match status" value="1"/>
</dbReference>
<dbReference type="PIRSF" id="PIRSF028729">
    <property type="entry name" value="E3_ubiquit_lig_SCF_Skp"/>
    <property type="match status" value="1"/>
</dbReference>
<proteinExistence type="inferred from homology"/>
<dbReference type="InterPro" id="IPR016073">
    <property type="entry name" value="Skp1_comp_POZ"/>
</dbReference>
<dbReference type="InterPro" id="IPR011333">
    <property type="entry name" value="SKP1/BTB/POZ_sf"/>
</dbReference>
<comment type="subunit">
    <text evidence="3">Part of a SCF (SKP1-cullin-F-box) protein ligase complex.</text>
</comment>
<dbReference type="Proteomes" id="UP001438707">
    <property type="component" value="Unassembled WGS sequence"/>
</dbReference>
<dbReference type="EMBL" id="JALJOS010000042">
    <property type="protein sequence ID" value="KAK9820892.1"/>
    <property type="molecule type" value="Genomic_DNA"/>
</dbReference>
<dbReference type="InterPro" id="IPR016072">
    <property type="entry name" value="Skp1_comp_dimer"/>
</dbReference>
<keyword evidence="7" id="KW-1185">Reference proteome</keyword>
<comment type="caution">
    <text evidence="6">The sequence shown here is derived from an EMBL/GenBank/DDBJ whole genome shotgun (WGS) entry which is preliminary data.</text>
</comment>
<reference evidence="6 7" key="1">
    <citation type="journal article" date="2024" name="Nat. Commun.">
        <title>Phylogenomics reveals the evolutionary origins of lichenization in chlorophyte algae.</title>
        <authorList>
            <person name="Puginier C."/>
            <person name="Libourel C."/>
            <person name="Otte J."/>
            <person name="Skaloud P."/>
            <person name="Haon M."/>
            <person name="Grisel S."/>
            <person name="Petersen M."/>
            <person name="Berrin J.G."/>
            <person name="Delaux P.M."/>
            <person name="Dal Grande F."/>
            <person name="Keller J."/>
        </authorList>
    </citation>
    <scope>NUCLEOTIDE SEQUENCE [LARGE SCALE GENOMIC DNA]</scope>
    <source>
        <strain evidence="6 7">SAG 2145</strain>
    </source>
</reference>
<evidence type="ECO:0000313" key="6">
    <source>
        <dbReference type="EMBL" id="KAK9820892.1"/>
    </source>
</evidence>
<dbReference type="SUPFAM" id="SSF54695">
    <property type="entry name" value="POZ domain"/>
    <property type="match status" value="1"/>
</dbReference>
<dbReference type="InterPro" id="IPR036296">
    <property type="entry name" value="SKP1-like_dim_sf"/>
</dbReference>
<dbReference type="GO" id="GO:0016567">
    <property type="term" value="P:protein ubiquitination"/>
    <property type="evidence" value="ECO:0007669"/>
    <property type="project" value="UniProtKB-UniRule"/>
</dbReference>
<dbReference type="InterPro" id="IPR001232">
    <property type="entry name" value="SKP1-like"/>
</dbReference>
<keyword evidence="2 3" id="KW-0833">Ubl conjugation pathway</keyword>
<dbReference type="InterPro" id="IPR016897">
    <property type="entry name" value="SKP1"/>
</dbReference>
<feature type="domain" description="SKP1 component dimerisation" evidence="4">
    <location>
        <begin position="108"/>
        <end position="155"/>
    </location>
</feature>
<evidence type="ECO:0000259" key="5">
    <source>
        <dbReference type="Pfam" id="PF03931"/>
    </source>
</evidence>
<dbReference type="GO" id="GO:0006511">
    <property type="term" value="P:ubiquitin-dependent protein catabolic process"/>
    <property type="evidence" value="ECO:0007669"/>
    <property type="project" value="InterPro"/>
</dbReference>
<gene>
    <name evidence="6" type="ORF">WJX74_002972</name>
</gene>
<dbReference type="AlphaFoldDB" id="A0AAW1QHW3"/>
<feature type="domain" description="SKP1 component POZ" evidence="5">
    <location>
        <begin position="5"/>
        <end position="63"/>
    </location>
</feature>
<comment type="pathway">
    <text evidence="3">Protein modification; protein ubiquitination.</text>
</comment>
<evidence type="ECO:0000256" key="3">
    <source>
        <dbReference type="PIRNR" id="PIRNR028729"/>
    </source>
</evidence>
<evidence type="ECO:0000256" key="2">
    <source>
        <dbReference type="ARBA" id="ARBA00022786"/>
    </source>
</evidence>